<protein>
    <submittedName>
        <fullName evidence="4">AAA family ATPase</fullName>
    </submittedName>
</protein>
<feature type="domain" description="HTH luxR-type" evidence="3">
    <location>
        <begin position="848"/>
        <end position="910"/>
    </location>
</feature>
<dbReference type="PANTHER" id="PTHR16305">
    <property type="entry name" value="TESTICULAR SOLUBLE ADENYLYL CYCLASE"/>
    <property type="match status" value="1"/>
</dbReference>
<dbReference type="PROSITE" id="PS50043">
    <property type="entry name" value="HTH_LUXR_2"/>
    <property type="match status" value="1"/>
</dbReference>
<dbReference type="RefSeq" id="WP_154769232.1">
    <property type="nucleotide sequence ID" value="NZ_WLYK01000005.1"/>
</dbReference>
<dbReference type="SUPFAM" id="SSF52540">
    <property type="entry name" value="P-loop containing nucleoside triphosphate hydrolases"/>
    <property type="match status" value="1"/>
</dbReference>
<dbReference type="Pfam" id="PF00196">
    <property type="entry name" value="GerE"/>
    <property type="match status" value="1"/>
</dbReference>
<keyword evidence="1" id="KW-0547">Nucleotide-binding</keyword>
<dbReference type="SMART" id="SM00421">
    <property type="entry name" value="HTH_LUXR"/>
    <property type="match status" value="1"/>
</dbReference>
<dbReference type="InterPro" id="IPR000792">
    <property type="entry name" value="Tscrpt_reg_LuxR_C"/>
</dbReference>
<evidence type="ECO:0000313" key="4">
    <source>
        <dbReference type="EMBL" id="MTD15288.1"/>
    </source>
</evidence>
<name>A0A7K1FME4_9ACTN</name>
<dbReference type="GO" id="GO:0005524">
    <property type="term" value="F:ATP binding"/>
    <property type="evidence" value="ECO:0007669"/>
    <property type="project" value="UniProtKB-KW"/>
</dbReference>
<dbReference type="Pfam" id="PF13191">
    <property type="entry name" value="AAA_16"/>
    <property type="match status" value="1"/>
</dbReference>
<dbReference type="GO" id="GO:0004016">
    <property type="term" value="F:adenylate cyclase activity"/>
    <property type="evidence" value="ECO:0007669"/>
    <property type="project" value="TreeGrafter"/>
</dbReference>
<dbReference type="GO" id="GO:0005737">
    <property type="term" value="C:cytoplasm"/>
    <property type="evidence" value="ECO:0007669"/>
    <property type="project" value="TreeGrafter"/>
</dbReference>
<dbReference type="GO" id="GO:0003677">
    <property type="term" value="F:DNA binding"/>
    <property type="evidence" value="ECO:0007669"/>
    <property type="project" value="InterPro"/>
</dbReference>
<evidence type="ECO:0000259" key="3">
    <source>
        <dbReference type="PROSITE" id="PS50043"/>
    </source>
</evidence>
<dbReference type="CDD" id="cd06170">
    <property type="entry name" value="LuxR_C_like"/>
    <property type="match status" value="1"/>
</dbReference>
<proteinExistence type="predicted"/>
<accession>A0A7K1FME4</accession>
<comment type="caution">
    <text evidence="4">The sequence shown here is derived from an EMBL/GenBank/DDBJ whole genome shotgun (WGS) entry which is preliminary data.</text>
</comment>
<dbReference type="AlphaFoldDB" id="A0A7K1FME4"/>
<dbReference type="InterPro" id="IPR036388">
    <property type="entry name" value="WH-like_DNA-bd_sf"/>
</dbReference>
<evidence type="ECO:0000313" key="5">
    <source>
        <dbReference type="Proteomes" id="UP000460221"/>
    </source>
</evidence>
<dbReference type="EMBL" id="WLYK01000005">
    <property type="protein sequence ID" value="MTD15288.1"/>
    <property type="molecule type" value="Genomic_DNA"/>
</dbReference>
<dbReference type="InterPro" id="IPR027417">
    <property type="entry name" value="P-loop_NTPase"/>
</dbReference>
<gene>
    <name evidence="4" type="ORF">GIS00_15200</name>
</gene>
<keyword evidence="2" id="KW-0067">ATP-binding</keyword>
<evidence type="ECO:0000256" key="2">
    <source>
        <dbReference type="ARBA" id="ARBA00022840"/>
    </source>
</evidence>
<dbReference type="InterPro" id="IPR016032">
    <property type="entry name" value="Sig_transdc_resp-reg_C-effctor"/>
</dbReference>
<dbReference type="PANTHER" id="PTHR16305:SF35">
    <property type="entry name" value="TRANSCRIPTIONAL ACTIVATOR DOMAIN"/>
    <property type="match status" value="1"/>
</dbReference>
<dbReference type="Proteomes" id="UP000460221">
    <property type="component" value="Unassembled WGS sequence"/>
</dbReference>
<sequence length="910" mass="97191">MSTGGGRLVGRAAELRLMDDLLASVRDGMSGALVLVGEAGIGKTRLLQTLAASAADLRVSVVTGVESERHLAFAGLHRLLLPVLDRLPRLPEPQRRALESALGHSVDAAADRFVIGLGVMTLLADVAAELPWLCLFDDAHWLDPESLDTLAFVARRLGAESLGIVFGTRPDRGAPPPRLQGIDAHLVAGLTEPEAAQLLADRQPRALSSRVVHRLFTGTAGNPLALIALAEDLSADQLAGSELLPAALPHGSSLEQTFLGRIRELPTDTQLLVLAAAAAPPEEPALLWRALGTLGLEPSHAEAAEDAGVLTAGARIVFSHPLFRSAVYSGASGSDRRRVHRALAAASDQHRQPDHRAWHLARATVGHDEAVARMLEESAGRAARRGGHAAEASFLSLAAELTPEPEKRAMRLFDCARAHLLAGDRATAQEKLDEADPDLDHPVLRANSRRMRALLQVSQTLRFTGVPALQQAAESLVGVAPTLAREIMLEALLFALSLGDTEDHSTLSRVARAALALPPPDGEPGLVDLFLEAFATRFGIGYLQAVPAMQRAVAAARAGNELPGLGLAIPTSLLVDDLFDLDSRRVVLEHSNALERRRGTLLLLRLSTAAIAKSETWEGRLDDAETHLAESEEFERSIGTDRGGNAMRVELAAWRGDEADARRHAAEALKNRVRGTHWIAVRAMGILELSRGDHRAALTVLEPLVRADDYPTASQALPDLVEAAAGCGEPAVARLALDRLTVRALAVRTPWALGGLARSRALLPGTGDDVDKLFEEAGEAFGAVGMQTELARTRLLHGEWLAAAGRRDEARQQFARAHELFDAMRAVLFSARALAGLEASGGQALAPRHRSSELLTAQERQVAALAAGGATNAEIAAQLFVTRSTVEFHLTKVFRKLGLRSRRELAQALA</sequence>
<keyword evidence="5" id="KW-1185">Reference proteome</keyword>
<organism evidence="4 5">
    <name type="scientific">Nakamurella alba</name>
    <dbReference type="NCBI Taxonomy" id="2665158"/>
    <lineage>
        <taxon>Bacteria</taxon>
        <taxon>Bacillati</taxon>
        <taxon>Actinomycetota</taxon>
        <taxon>Actinomycetes</taxon>
        <taxon>Nakamurellales</taxon>
        <taxon>Nakamurellaceae</taxon>
        <taxon>Nakamurella</taxon>
    </lineage>
</organism>
<dbReference type="SUPFAM" id="SSF46894">
    <property type="entry name" value="C-terminal effector domain of the bipartite response regulators"/>
    <property type="match status" value="1"/>
</dbReference>
<dbReference type="PRINTS" id="PR00038">
    <property type="entry name" value="HTHLUXR"/>
</dbReference>
<dbReference type="InterPro" id="IPR041664">
    <property type="entry name" value="AAA_16"/>
</dbReference>
<evidence type="ECO:0000256" key="1">
    <source>
        <dbReference type="ARBA" id="ARBA00022741"/>
    </source>
</evidence>
<dbReference type="Gene3D" id="1.10.10.10">
    <property type="entry name" value="Winged helix-like DNA-binding domain superfamily/Winged helix DNA-binding domain"/>
    <property type="match status" value="1"/>
</dbReference>
<reference evidence="4 5" key="1">
    <citation type="submission" date="2019-11" db="EMBL/GenBank/DDBJ databases">
        <authorList>
            <person name="Jiang L.-Q."/>
        </authorList>
    </citation>
    <scope>NUCLEOTIDE SEQUENCE [LARGE SCALE GENOMIC DNA]</scope>
    <source>
        <strain evidence="4 5">YIM 132087</strain>
    </source>
</reference>
<dbReference type="GO" id="GO:0006355">
    <property type="term" value="P:regulation of DNA-templated transcription"/>
    <property type="evidence" value="ECO:0007669"/>
    <property type="project" value="InterPro"/>
</dbReference>